<evidence type="ECO:0008006" key="3">
    <source>
        <dbReference type="Google" id="ProtNLM"/>
    </source>
</evidence>
<accession>A0A7J8ERU1</accession>
<name>A0A7J8ERU1_MOLMO</name>
<dbReference type="Proteomes" id="UP000550707">
    <property type="component" value="Unassembled WGS sequence"/>
</dbReference>
<sequence length="140" mass="16448">MFVAKQKFGENTFNVLEKFFLRIGDTFYVFPGLYHSCVAPGKQNCVTTKVLFLNFEGQWDRLWILMNVYYKDVIESEQCPSTLHFYFEMESKGPYFSCCLVLSSPRLQYSCTYNSCLENIILFDYIWHCFLETLLLASLG</sequence>
<evidence type="ECO:0000313" key="1">
    <source>
        <dbReference type="EMBL" id="KAF6438031.1"/>
    </source>
</evidence>
<gene>
    <name evidence="1" type="ORF">HJG59_008723</name>
</gene>
<evidence type="ECO:0000313" key="2">
    <source>
        <dbReference type="Proteomes" id="UP000550707"/>
    </source>
</evidence>
<dbReference type="AlphaFoldDB" id="A0A7J8ERU1"/>
<keyword evidence="2" id="KW-1185">Reference proteome</keyword>
<protein>
    <recommendedName>
        <fullName evidence="3">JmjC domain-containing protein</fullName>
    </recommendedName>
</protein>
<reference evidence="1 2" key="1">
    <citation type="journal article" date="2020" name="Nature">
        <title>Six reference-quality genomes reveal evolution of bat adaptations.</title>
        <authorList>
            <person name="Jebb D."/>
            <person name="Huang Z."/>
            <person name="Pippel M."/>
            <person name="Hughes G.M."/>
            <person name="Lavrichenko K."/>
            <person name="Devanna P."/>
            <person name="Winkler S."/>
            <person name="Jermiin L.S."/>
            <person name="Skirmuntt E.C."/>
            <person name="Katzourakis A."/>
            <person name="Burkitt-Gray L."/>
            <person name="Ray D.A."/>
            <person name="Sullivan K.A.M."/>
            <person name="Roscito J.G."/>
            <person name="Kirilenko B.M."/>
            <person name="Davalos L.M."/>
            <person name="Corthals A.P."/>
            <person name="Power M.L."/>
            <person name="Jones G."/>
            <person name="Ransome R.D."/>
            <person name="Dechmann D.K.N."/>
            <person name="Locatelli A.G."/>
            <person name="Puechmaille S.J."/>
            <person name="Fedrigo O."/>
            <person name="Jarvis E.D."/>
            <person name="Hiller M."/>
            <person name="Vernes S.C."/>
            <person name="Myers E.W."/>
            <person name="Teeling E.C."/>
        </authorList>
    </citation>
    <scope>NUCLEOTIDE SEQUENCE [LARGE SCALE GENOMIC DNA]</scope>
    <source>
        <strain evidence="1">MMolMol1</strain>
        <tissue evidence="1">Muscle</tissue>
    </source>
</reference>
<proteinExistence type="predicted"/>
<dbReference type="EMBL" id="JACASF010000013">
    <property type="protein sequence ID" value="KAF6438031.1"/>
    <property type="molecule type" value="Genomic_DNA"/>
</dbReference>
<organism evidence="1 2">
    <name type="scientific">Molossus molossus</name>
    <name type="common">Pallas' mastiff bat</name>
    <name type="synonym">Vespertilio molossus</name>
    <dbReference type="NCBI Taxonomy" id="27622"/>
    <lineage>
        <taxon>Eukaryota</taxon>
        <taxon>Metazoa</taxon>
        <taxon>Chordata</taxon>
        <taxon>Craniata</taxon>
        <taxon>Vertebrata</taxon>
        <taxon>Euteleostomi</taxon>
        <taxon>Mammalia</taxon>
        <taxon>Eutheria</taxon>
        <taxon>Laurasiatheria</taxon>
        <taxon>Chiroptera</taxon>
        <taxon>Yangochiroptera</taxon>
        <taxon>Molossidae</taxon>
        <taxon>Molossus</taxon>
    </lineage>
</organism>
<comment type="caution">
    <text evidence="1">The sequence shown here is derived from an EMBL/GenBank/DDBJ whole genome shotgun (WGS) entry which is preliminary data.</text>
</comment>
<dbReference type="InParanoid" id="A0A7J8ERU1"/>